<name>A0ABU4RNE8_9HYPH</name>
<feature type="transmembrane region" description="Helical" evidence="6">
    <location>
        <begin position="68"/>
        <end position="86"/>
    </location>
</feature>
<dbReference type="Pfam" id="PF02674">
    <property type="entry name" value="Colicin_V"/>
    <property type="match status" value="1"/>
</dbReference>
<dbReference type="Proteomes" id="UP001274321">
    <property type="component" value="Unassembled WGS sequence"/>
</dbReference>
<evidence type="ECO:0000256" key="5">
    <source>
        <dbReference type="SAM" id="MobiDB-lite"/>
    </source>
</evidence>
<dbReference type="RefSeq" id="WP_319843365.1">
    <property type="nucleotide sequence ID" value="NZ_JAXAFJ010000002.1"/>
</dbReference>
<dbReference type="PANTHER" id="PTHR36926:SF1">
    <property type="entry name" value="COLICIN V PRODUCTION PROTEIN"/>
    <property type="match status" value="1"/>
</dbReference>
<dbReference type="InterPro" id="IPR003825">
    <property type="entry name" value="Colicin-V_CvpA"/>
</dbReference>
<keyword evidence="2 6" id="KW-0812">Transmembrane</keyword>
<feature type="region of interest" description="Disordered" evidence="5">
    <location>
        <begin position="167"/>
        <end position="227"/>
    </location>
</feature>
<sequence length="227" mass="24376">MSITVLDFILIGVVLLSALLAMVRGFTREVLSIASWAAAAFATLYLLPMVRDYARSQINLEPKILVDVMAGGAIFIVTLIVVSLITMRLSDAILDSRIGPFDRGLGFLYGGARGFLLAVIAFLFFSWLVPTQQQPAWAVQAASRPALESAGAQLRAMLPEDPESTILNRFKDLPGSSGDPANAPDVDSQAPAGGESGETERPPGESGYRPAERQNMQRLLNTTQAPD</sequence>
<feature type="compositionally biased region" description="Polar residues" evidence="5">
    <location>
        <begin position="214"/>
        <end position="227"/>
    </location>
</feature>
<dbReference type="InterPro" id="IPR052719">
    <property type="entry name" value="CvpA-like"/>
</dbReference>
<dbReference type="PANTHER" id="PTHR36926">
    <property type="entry name" value="COLICIN V PRODUCTION PROTEIN"/>
    <property type="match status" value="1"/>
</dbReference>
<dbReference type="EMBL" id="JAXAFJ010000002">
    <property type="protein sequence ID" value="MDX6805240.1"/>
    <property type="molecule type" value="Genomic_DNA"/>
</dbReference>
<comment type="subcellular location">
    <subcellularLocation>
        <location evidence="1">Membrane</location>
        <topology evidence="1">Multi-pass membrane protein</topology>
    </subcellularLocation>
</comment>
<organism evidence="7 8">
    <name type="scientific">Terrihabitans rhizophilus</name>
    <dbReference type="NCBI Taxonomy" id="3092662"/>
    <lineage>
        <taxon>Bacteria</taxon>
        <taxon>Pseudomonadati</taxon>
        <taxon>Pseudomonadota</taxon>
        <taxon>Alphaproteobacteria</taxon>
        <taxon>Hyphomicrobiales</taxon>
        <taxon>Terrihabitans</taxon>
    </lineage>
</organism>
<feature type="transmembrane region" description="Helical" evidence="6">
    <location>
        <begin position="6"/>
        <end position="23"/>
    </location>
</feature>
<evidence type="ECO:0000313" key="7">
    <source>
        <dbReference type="EMBL" id="MDX6805240.1"/>
    </source>
</evidence>
<keyword evidence="3 6" id="KW-1133">Transmembrane helix</keyword>
<gene>
    <name evidence="7" type="ORF">SCD90_04105</name>
</gene>
<evidence type="ECO:0000256" key="6">
    <source>
        <dbReference type="SAM" id="Phobius"/>
    </source>
</evidence>
<reference evidence="7 8" key="1">
    <citation type="submission" date="2023-11" db="EMBL/GenBank/DDBJ databases">
        <authorList>
            <person name="Bao R."/>
        </authorList>
    </citation>
    <scope>NUCLEOTIDE SEQUENCE [LARGE SCALE GENOMIC DNA]</scope>
    <source>
        <strain evidence="7 8">PJ23</strain>
    </source>
</reference>
<evidence type="ECO:0000256" key="1">
    <source>
        <dbReference type="ARBA" id="ARBA00004141"/>
    </source>
</evidence>
<evidence type="ECO:0000256" key="3">
    <source>
        <dbReference type="ARBA" id="ARBA00022989"/>
    </source>
</evidence>
<feature type="transmembrane region" description="Helical" evidence="6">
    <location>
        <begin position="107"/>
        <end position="129"/>
    </location>
</feature>
<evidence type="ECO:0000313" key="8">
    <source>
        <dbReference type="Proteomes" id="UP001274321"/>
    </source>
</evidence>
<protein>
    <submittedName>
        <fullName evidence="7">CvpA family protein</fullName>
    </submittedName>
</protein>
<evidence type="ECO:0000256" key="4">
    <source>
        <dbReference type="ARBA" id="ARBA00023136"/>
    </source>
</evidence>
<comment type="caution">
    <text evidence="7">The sequence shown here is derived from an EMBL/GenBank/DDBJ whole genome shotgun (WGS) entry which is preliminary data.</text>
</comment>
<feature type="transmembrane region" description="Helical" evidence="6">
    <location>
        <begin position="30"/>
        <end position="48"/>
    </location>
</feature>
<evidence type="ECO:0000256" key="2">
    <source>
        <dbReference type="ARBA" id="ARBA00022692"/>
    </source>
</evidence>
<accession>A0ABU4RNE8</accession>
<keyword evidence="8" id="KW-1185">Reference proteome</keyword>
<proteinExistence type="predicted"/>
<keyword evidence="4 6" id="KW-0472">Membrane</keyword>